<evidence type="ECO:0000256" key="5">
    <source>
        <dbReference type="SAM" id="MobiDB-lite"/>
    </source>
</evidence>
<keyword evidence="2 4" id="KW-0694">RNA-binding</keyword>
<dbReference type="SMART" id="SM00360">
    <property type="entry name" value="RRM"/>
    <property type="match status" value="1"/>
</dbReference>
<dbReference type="PANTHER" id="PTHR13952:SF6">
    <property type="entry name" value="U11_U12 SMALL NUCLEAR RIBONUCLEOPROTEIN 35 KDA PROTEIN"/>
    <property type="match status" value="1"/>
</dbReference>
<accession>A0ABM1BKV3</accession>
<dbReference type="InterPro" id="IPR051183">
    <property type="entry name" value="U1_U11-U12_snRNP_70-35kDa"/>
</dbReference>
<feature type="compositionally biased region" description="Basic and acidic residues" evidence="5">
    <location>
        <begin position="173"/>
        <end position="233"/>
    </location>
</feature>
<evidence type="ECO:0000259" key="6">
    <source>
        <dbReference type="PROSITE" id="PS50102"/>
    </source>
</evidence>
<evidence type="ECO:0000313" key="7">
    <source>
        <dbReference type="Proteomes" id="UP000694941"/>
    </source>
</evidence>
<dbReference type="RefSeq" id="XP_013784017.1">
    <property type="nucleotide sequence ID" value="XM_013928563.2"/>
</dbReference>
<evidence type="ECO:0000256" key="1">
    <source>
        <dbReference type="ARBA" id="ARBA00004123"/>
    </source>
</evidence>
<name>A0ABM1BKV3_LIMPO</name>
<feature type="region of interest" description="Disordered" evidence="5">
    <location>
        <begin position="169"/>
        <end position="239"/>
    </location>
</feature>
<reference evidence="8 9" key="1">
    <citation type="submission" date="2025-05" db="UniProtKB">
        <authorList>
            <consortium name="RefSeq"/>
        </authorList>
    </citation>
    <scope>IDENTIFICATION</scope>
    <source>
        <tissue evidence="8 9">Muscle</tissue>
    </source>
</reference>
<dbReference type="GeneID" id="106468152"/>
<keyword evidence="7" id="KW-1185">Reference proteome</keyword>
<evidence type="ECO:0000256" key="2">
    <source>
        <dbReference type="ARBA" id="ARBA00022884"/>
    </source>
</evidence>
<keyword evidence="3" id="KW-0539">Nucleus</keyword>
<evidence type="ECO:0000313" key="8">
    <source>
        <dbReference type="RefSeq" id="XP_013784017.1"/>
    </source>
</evidence>
<dbReference type="Gene3D" id="3.30.70.330">
    <property type="match status" value="1"/>
</dbReference>
<organism evidence="7 8">
    <name type="scientific">Limulus polyphemus</name>
    <name type="common">Atlantic horseshoe crab</name>
    <dbReference type="NCBI Taxonomy" id="6850"/>
    <lineage>
        <taxon>Eukaryota</taxon>
        <taxon>Metazoa</taxon>
        <taxon>Ecdysozoa</taxon>
        <taxon>Arthropoda</taxon>
        <taxon>Chelicerata</taxon>
        <taxon>Merostomata</taxon>
        <taxon>Xiphosura</taxon>
        <taxon>Limulidae</taxon>
        <taxon>Limulus</taxon>
    </lineage>
</organism>
<evidence type="ECO:0000256" key="3">
    <source>
        <dbReference type="ARBA" id="ARBA00023242"/>
    </source>
</evidence>
<dbReference type="PROSITE" id="PS50102">
    <property type="entry name" value="RRM"/>
    <property type="match status" value="1"/>
</dbReference>
<dbReference type="Proteomes" id="UP000694941">
    <property type="component" value="Unplaced"/>
</dbReference>
<sequence length="239" mass="28484">MFGQNQWSPYAKEYIPLQAGSIDGTDTVPHDHGIVRAMQASYSPNDLVIGDPKCTLFVSRLNINTTEETLKKFFEKYGEIRRCRLVKDIVTGFSRRYGFVEYKDRHVALHAQRETYRTVLEDSEIFVDFECERTLIGWVPRRLGGGFGGKKESGQLRFGGRDRPFKKPIIVKPKLEDSRNNFHRRKDDDRSQRYEEKNYRRRDPERQGSRHQDRWHEGKYRERSHHDRHSDTSRRHRDR</sequence>
<evidence type="ECO:0000313" key="9">
    <source>
        <dbReference type="RefSeq" id="XP_022252169.1"/>
    </source>
</evidence>
<dbReference type="InterPro" id="IPR000504">
    <property type="entry name" value="RRM_dom"/>
</dbReference>
<dbReference type="RefSeq" id="XP_022252169.1">
    <property type="nucleotide sequence ID" value="XM_022396461.1"/>
</dbReference>
<dbReference type="PANTHER" id="PTHR13952">
    <property type="entry name" value="U1 SMALL NUCLEAR RIBONUCLEOPROTEIN 70 KD"/>
    <property type="match status" value="1"/>
</dbReference>
<dbReference type="Pfam" id="PF00076">
    <property type="entry name" value="RRM_1"/>
    <property type="match status" value="1"/>
</dbReference>
<feature type="domain" description="RRM" evidence="6">
    <location>
        <begin position="54"/>
        <end position="132"/>
    </location>
</feature>
<proteinExistence type="predicted"/>
<evidence type="ECO:0000256" key="4">
    <source>
        <dbReference type="PROSITE-ProRule" id="PRU00176"/>
    </source>
</evidence>
<dbReference type="SUPFAM" id="SSF54928">
    <property type="entry name" value="RNA-binding domain, RBD"/>
    <property type="match status" value="1"/>
</dbReference>
<dbReference type="InterPro" id="IPR035979">
    <property type="entry name" value="RBD_domain_sf"/>
</dbReference>
<comment type="subcellular location">
    <subcellularLocation>
        <location evidence="1">Nucleus</location>
    </subcellularLocation>
</comment>
<gene>
    <name evidence="8 9" type="primary">LOC106468152</name>
</gene>
<protein>
    <submittedName>
        <fullName evidence="8 9">U11/U12 small nuclear ribonucleoprotein 35 kDa protein-like isoform X2</fullName>
    </submittedName>
</protein>
<dbReference type="InterPro" id="IPR012677">
    <property type="entry name" value="Nucleotide-bd_a/b_plait_sf"/>
</dbReference>